<feature type="transmembrane region" description="Helical" evidence="1">
    <location>
        <begin position="57"/>
        <end position="79"/>
    </location>
</feature>
<keyword evidence="3" id="KW-1185">Reference proteome</keyword>
<reference evidence="2" key="2">
    <citation type="submission" date="2022-06" db="EMBL/GenBank/DDBJ databases">
        <title>Thermospira aquatica gen. nov., sp. nov.</title>
        <authorList>
            <person name="Ben Ali Gam Z."/>
            <person name="Labat M."/>
        </authorList>
    </citation>
    <scope>NUCLEOTIDE SEQUENCE</scope>
    <source>
        <strain evidence="2">F1F22</strain>
    </source>
</reference>
<gene>
    <name evidence="2" type="ORF">KDW03_08055</name>
</gene>
<proteinExistence type="predicted"/>
<evidence type="ECO:0000313" key="3">
    <source>
        <dbReference type="Proteomes" id="UP001056539"/>
    </source>
</evidence>
<dbReference type="EMBL" id="CP073355">
    <property type="protein sequence ID" value="URA09440.1"/>
    <property type="molecule type" value="Genomic_DNA"/>
</dbReference>
<dbReference type="RefSeq" id="WP_271434569.1">
    <property type="nucleotide sequence ID" value="NZ_CP073355.1"/>
</dbReference>
<evidence type="ECO:0000256" key="1">
    <source>
        <dbReference type="SAM" id="Phobius"/>
    </source>
</evidence>
<evidence type="ECO:0000313" key="2">
    <source>
        <dbReference type="EMBL" id="URA09440.1"/>
    </source>
</evidence>
<dbReference type="Pfam" id="PF04367">
    <property type="entry name" value="DUF502"/>
    <property type="match status" value="1"/>
</dbReference>
<keyword evidence="1" id="KW-0812">Transmembrane</keyword>
<dbReference type="AlphaFoldDB" id="A0AAX3BB27"/>
<feature type="transmembrane region" description="Helical" evidence="1">
    <location>
        <begin position="12"/>
        <end position="37"/>
    </location>
</feature>
<dbReference type="Proteomes" id="UP001056539">
    <property type="component" value="Chromosome"/>
</dbReference>
<sequence length="211" mass="24280">MKRIWRFLRNRFIEGLLVVGPVMAVFFLLKWLFLAIHRFMEMIVQLLGLQAFIRFNLWILELLTFLALVVFLVILSVLLQTFLGKWFRGILEQFFESFPGIGTIYGALKQISGFLVQEREKETSASVVLVDFPGERTKSLGFLMGTMKQDVLPESFDGKILHVVYIPTAPFPTTGYLLMLEETHIEKTNLAWEEAVRIVFSGGILDADRKD</sequence>
<keyword evidence="1" id="KW-1133">Transmembrane helix</keyword>
<name>A0AAX3BB27_9SPIR</name>
<accession>A0AAX3BB27</accession>
<dbReference type="InterPro" id="IPR007462">
    <property type="entry name" value="COV1-like"/>
</dbReference>
<reference evidence="2" key="1">
    <citation type="submission" date="2021-04" db="EMBL/GenBank/DDBJ databases">
        <authorList>
            <person name="Postec A."/>
        </authorList>
    </citation>
    <scope>NUCLEOTIDE SEQUENCE</scope>
    <source>
        <strain evidence="2">F1F22</strain>
    </source>
</reference>
<dbReference type="PANTHER" id="PTHR31876">
    <property type="entry name" value="COV-LIKE PROTEIN 1"/>
    <property type="match status" value="1"/>
</dbReference>
<protein>
    <submittedName>
        <fullName evidence="2">DUF502 domain-containing protein</fullName>
    </submittedName>
</protein>
<organism evidence="2 3">
    <name type="scientific">Thermospira aquatica</name>
    <dbReference type="NCBI Taxonomy" id="2828656"/>
    <lineage>
        <taxon>Bacteria</taxon>
        <taxon>Pseudomonadati</taxon>
        <taxon>Spirochaetota</taxon>
        <taxon>Spirochaetia</taxon>
        <taxon>Brevinematales</taxon>
        <taxon>Thermospiraceae</taxon>
        <taxon>Thermospira</taxon>
    </lineage>
</organism>
<dbReference type="KEGG" id="taqu:KDW03_08055"/>
<keyword evidence="1" id="KW-0472">Membrane</keyword>
<dbReference type="PANTHER" id="PTHR31876:SF26">
    <property type="entry name" value="PROTEIN LIKE COV 2"/>
    <property type="match status" value="1"/>
</dbReference>